<keyword evidence="2" id="KW-1185">Reference proteome</keyword>
<gene>
    <name evidence="1" type="ORF">JAAARDRAFT_100045</name>
</gene>
<dbReference type="HOGENOM" id="CLU_2782794_0_0_1"/>
<evidence type="ECO:0000313" key="1">
    <source>
        <dbReference type="EMBL" id="KDQ62228.1"/>
    </source>
</evidence>
<evidence type="ECO:0000313" key="2">
    <source>
        <dbReference type="Proteomes" id="UP000027265"/>
    </source>
</evidence>
<protein>
    <submittedName>
        <fullName evidence="1">Uncharacterized protein</fullName>
    </submittedName>
</protein>
<feature type="non-terminal residue" evidence="1">
    <location>
        <position position="69"/>
    </location>
</feature>
<dbReference type="InterPro" id="IPR012348">
    <property type="entry name" value="RNR-like"/>
</dbReference>
<dbReference type="OrthoDB" id="10248373at2759"/>
<dbReference type="EMBL" id="KL197711">
    <property type="protein sequence ID" value="KDQ62228.1"/>
    <property type="molecule type" value="Genomic_DNA"/>
</dbReference>
<reference evidence="2" key="1">
    <citation type="journal article" date="2014" name="Proc. Natl. Acad. Sci. U.S.A.">
        <title>Extensive sampling of basidiomycete genomes demonstrates inadequacy of the white-rot/brown-rot paradigm for wood decay fungi.</title>
        <authorList>
            <person name="Riley R."/>
            <person name="Salamov A.A."/>
            <person name="Brown D.W."/>
            <person name="Nagy L.G."/>
            <person name="Floudas D."/>
            <person name="Held B.W."/>
            <person name="Levasseur A."/>
            <person name="Lombard V."/>
            <person name="Morin E."/>
            <person name="Otillar R."/>
            <person name="Lindquist E.A."/>
            <person name="Sun H."/>
            <person name="LaButti K.M."/>
            <person name="Schmutz J."/>
            <person name="Jabbour D."/>
            <person name="Luo H."/>
            <person name="Baker S.E."/>
            <person name="Pisabarro A.G."/>
            <person name="Walton J.D."/>
            <person name="Blanchette R.A."/>
            <person name="Henrissat B."/>
            <person name="Martin F."/>
            <person name="Cullen D."/>
            <person name="Hibbett D.S."/>
            <person name="Grigoriev I.V."/>
        </authorList>
    </citation>
    <scope>NUCLEOTIDE SEQUENCE [LARGE SCALE GENOMIC DNA]</scope>
    <source>
        <strain evidence="2">MUCL 33604</strain>
    </source>
</reference>
<accession>A0A067Q597</accession>
<dbReference type="STRING" id="933084.A0A067Q597"/>
<dbReference type="Pfam" id="PF00268">
    <property type="entry name" value="Ribonuc_red_sm"/>
    <property type="match status" value="1"/>
</dbReference>
<dbReference type="PANTHER" id="PTHR23409:SF18">
    <property type="entry name" value="RIBONUCLEOSIDE-DIPHOSPHATE REDUCTASE SUBUNIT M2"/>
    <property type="match status" value="1"/>
</dbReference>
<feature type="non-terminal residue" evidence="1">
    <location>
        <position position="1"/>
    </location>
</feature>
<dbReference type="InterPro" id="IPR000358">
    <property type="entry name" value="RNR_small_fam"/>
</dbReference>
<dbReference type="Proteomes" id="UP000027265">
    <property type="component" value="Unassembled WGS sequence"/>
</dbReference>
<sequence length="69" mass="7829">WAAEKVDLQVNIGELPIKLSSHERRFILMVLALFIASDSIVNENLVQSFYSDVQLVEAQCFYGQQIATK</sequence>
<dbReference type="SUPFAM" id="SSF47240">
    <property type="entry name" value="Ferritin-like"/>
    <property type="match status" value="1"/>
</dbReference>
<dbReference type="PANTHER" id="PTHR23409">
    <property type="entry name" value="RIBONUCLEOSIDE-DIPHOSPHATE REDUCTASE SMALL CHAIN"/>
    <property type="match status" value="1"/>
</dbReference>
<proteinExistence type="predicted"/>
<name>A0A067Q597_9AGAM</name>
<dbReference type="InParanoid" id="A0A067Q597"/>
<dbReference type="GO" id="GO:0016491">
    <property type="term" value="F:oxidoreductase activity"/>
    <property type="evidence" value="ECO:0007669"/>
    <property type="project" value="InterPro"/>
</dbReference>
<organism evidence="1 2">
    <name type="scientific">Jaapia argillacea MUCL 33604</name>
    <dbReference type="NCBI Taxonomy" id="933084"/>
    <lineage>
        <taxon>Eukaryota</taxon>
        <taxon>Fungi</taxon>
        <taxon>Dikarya</taxon>
        <taxon>Basidiomycota</taxon>
        <taxon>Agaricomycotina</taxon>
        <taxon>Agaricomycetes</taxon>
        <taxon>Agaricomycetidae</taxon>
        <taxon>Jaapiales</taxon>
        <taxon>Jaapiaceae</taxon>
        <taxon>Jaapia</taxon>
    </lineage>
</organism>
<dbReference type="AlphaFoldDB" id="A0A067Q597"/>
<dbReference type="GO" id="GO:0009263">
    <property type="term" value="P:deoxyribonucleotide biosynthetic process"/>
    <property type="evidence" value="ECO:0007669"/>
    <property type="project" value="InterPro"/>
</dbReference>
<dbReference type="Gene3D" id="1.10.620.20">
    <property type="entry name" value="Ribonucleotide Reductase, subunit A"/>
    <property type="match status" value="1"/>
</dbReference>
<dbReference type="InterPro" id="IPR009078">
    <property type="entry name" value="Ferritin-like_SF"/>
</dbReference>